<comment type="catalytic activity">
    <reaction evidence="22">
        <text>1-(9Z-octadecenoyl)-sn-glycero-3-phosphocholine + H2O = 1-(9Z-octadecenoyl)-sn-glycerol + phosphocholine + H(+)</text>
        <dbReference type="Rhea" id="RHEA:41091"/>
        <dbReference type="ChEBI" id="CHEBI:15377"/>
        <dbReference type="ChEBI" id="CHEBI:15378"/>
        <dbReference type="ChEBI" id="CHEBI:28610"/>
        <dbReference type="ChEBI" id="CHEBI:75757"/>
        <dbReference type="ChEBI" id="CHEBI:295975"/>
    </reaction>
    <physiologicalReaction direction="left-to-right" evidence="22">
        <dbReference type="Rhea" id="RHEA:41092"/>
    </physiologicalReaction>
</comment>
<evidence type="ECO:0000256" key="5">
    <source>
        <dbReference type="ARBA" id="ARBA00022475"/>
    </source>
</evidence>
<evidence type="ECO:0000256" key="3">
    <source>
        <dbReference type="ARBA" id="ARBA00010594"/>
    </source>
</evidence>
<evidence type="ECO:0000256" key="31">
    <source>
        <dbReference type="ARBA" id="ARBA00049320"/>
    </source>
</evidence>
<comment type="catalytic activity">
    <reaction evidence="31">
        <text>1-(5Z,8Z,11Z,14Z-eicosatetraenoyl)-sn-glycero-3-phosphocholine + H2O = 1-(5Z,8Z,11Z,14Z-eicosatetraenoyl)-sn-glycerol + phosphocholine + H(+)</text>
        <dbReference type="Rhea" id="RHEA:41003"/>
        <dbReference type="ChEBI" id="CHEBI:15377"/>
        <dbReference type="ChEBI" id="CHEBI:15378"/>
        <dbReference type="ChEBI" id="CHEBI:34071"/>
        <dbReference type="ChEBI" id="CHEBI:74344"/>
        <dbReference type="ChEBI" id="CHEBI:295975"/>
    </reaction>
    <physiologicalReaction direction="left-to-right" evidence="31">
        <dbReference type="Rhea" id="RHEA:41004"/>
    </physiologicalReaction>
</comment>
<dbReference type="CDD" id="cd16018">
    <property type="entry name" value="Enpp"/>
    <property type="match status" value="1"/>
</dbReference>
<dbReference type="GO" id="GO:0098552">
    <property type="term" value="C:side of membrane"/>
    <property type="evidence" value="ECO:0007669"/>
    <property type="project" value="UniProtKB-KW"/>
</dbReference>
<keyword evidence="14" id="KW-0472">Membrane</keyword>
<evidence type="ECO:0000256" key="9">
    <source>
        <dbReference type="ARBA" id="ARBA00022729"/>
    </source>
</evidence>
<dbReference type="InParanoid" id="A0A674BMS8"/>
<evidence type="ECO:0000256" key="7">
    <source>
        <dbReference type="ARBA" id="ARBA00022622"/>
    </source>
</evidence>
<keyword evidence="9" id="KW-0732">Signal</keyword>
<evidence type="ECO:0000256" key="27">
    <source>
        <dbReference type="ARBA" id="ARBA00048209"/>
    </source>
</evidence>
<comment type="catalytic activity">
    <reaction evidence="21">
        <text>1-dodecanoyl-sn-glycero-3-phosphocholine + H2O = 1-dodecanoyl-sn-glycerol + phosphocholine + H(+)</text>
        <dbReference type="Rhea" id="RHEA:41127"/>
        <dbReference type="ChEBI" id="CHEBI:15377"/>
        <dbReference type="ChEBI" id="CHEBI:15378"/>
        <dbReference type="ChEBI" id="CHEBI:74966"/>
        <dbReference type="ChEBI" id="CHEBI:75529"/>
        <dbReference type="ChEBI" id="CHEBI:295975"/>
    </reaction>
    <physiologicalReaction direction="left-to-right" evidence="21">
        <dbReference type="Rhea" id="RHEA:41128"/>
    </physiologicalReaction>
</comment>
<evidence type="ECO:0000256" key="15">
    <source>
        <dbReference type="ARBA" id="ARBA00023157"/>
    </source>
</evidence>
<comment type="catalytic activity">
    <reaction evidence="25">
        <text>a 1-acyl-sn-glycero-3-phosphocholine + H2O = a 1-acyl-sn-glycerol + phosphocholine + H(+)</text>
        <dbReference type="Rhea" id="RHEA:44720"/>
        <dbReference type="ChEBI" id="CHEBI:15377"/>
        <dbReference type="ChEBI" id="CHEBI:15378"/>
        <dbReference type="ChEBI" id="CHEBI:58168"/>
        <dbReference type="ChEBI" id="CHEBI:64683"/>
        <dbReference type="ChEBI" id="CHEBI:295975"/>
    </reaction>
    <physiologicalReaction direction="left-to-right" evidence="25">
        <dbReference type="Rhea" id="RHEA:44721"/>
    </physiologicalReaction>
</comment>
<name>A0A674BMS8_SALTR</name>
<keyword evidence="8" id="KW-0479">Metal-binding</keyword>
<reference evidence="32" key="2">
    <citation type="submission" date="2025-09" db="UniProtKB">
        <authorList>
            <consortium name="Ensembl"/>
        </authorList>
    </citation>
    <scope>IDENTIFICATION</scope>
</reference>
<gene>
    <name evidence="32" type="primary">ENPP6</name>
    <name evidence="32" type="synonym">enpp6</name>
</gene>
<evidence type="ECO:0000256" key="18">
    <source>
        <dbReference type="ARBA" id="ARBA00031167"/>
    </source>
</evidence>
<dbReference type="InterPro" id="IPR002591">
    <property type="entry name" value="Phosphodiest/P_Trfase"/>
</dbReference>
<dbReference type="PANTHER" id="PTHR10151">
    <property type="entry name" value="ECTONUCLEOTIDE PYROPHOSPHATASE/PHOSPHODIESTERASE"/>
    <property type="match status" value="1"/>
</dbReference>
<dbReference type="InterPro" id="IPR017850">
    <property type="entry name" value="Alkaline_phosphatase_core_sf"/>
</dbReference>
<evidence type="ECO:0000256" key="30">
    <source>
        <dbReference type="ARBA" id="ARBA00049092"/>
    </source>
</evidence>
<keyword evidence="10" id="KW-0378">Hydrolase</keyword>
<evidence type="ECO:0000313" key="32">
    <source>
        <dbReference type="Ensembl" id="ENSSTUP00000072336.1"/>
    </source>
</evidence>
<comment type="similarity">
    <text evidence="3">Belongs to the nucleotide pyrophosphatase/phosphodiesterase family.</text>
</comment>
<comment type="catalytic activity">
    <reaction evidence="23">
        <text>glycero-2-phosphocholine + H2O = phosphocholine + glycerol + H(+)</text>
        <dbReference type="Rhea" id="RHEA:61684"/>
        <dbReference type="ChEBI" id="CHEBI:15377"/>
        <dbReference type="ChEBI" id="CHEBI:15378"/>
        <dbReference type="ChEBI" id="CHEBI:17754"/>
        <dbReference type="ChEBI" id="CHEBI:144950"/>
        <dbReference type="ChEBI" id="CHEBI:295975"/>
    </reaction>
    <physiologicalReaction direction="left-to-right" evidence="23">
        <dbReference type="Rhea" id="RHEA:61685"/>
    </physiologicalReaction>
</comment>
<keyword evidence="16" id="KW-0325">Glycoprotein</keyword>
<keyword evidence="13" id="KW-0443">Lipid metabolism</keyword>
<dbReference type="EC" id="3.1.4.38" evidence="4"/>
<keyword evidence="33" id="KW-1185">Reference proteome</keyword>
<keyword evidence="12" id="KW-0442">Lipid degradation</keyword>
<evidence type="ECO:0000256" key="29">
    <source>
        <dbReference type="ARBA" id="ARBA00048703"/>
    </source>
</evidence>
<keyword evidence="7" id="KW-0336">GPI-anchor</keyword>
<keyword evidence="15" id="KW-1015">Disulfide bond</keyword>
<dbReference type="Pfam" id="PF01663">
    <property type="entry name" value="Phosphodiest"/>
    <property type="match status" value="1"/>
</dbReference>
<dbReference type="PANTHER" id="PTHR10151:SF66">
    <property type="entry name" value="GLYCEROPHOSPHOCHOLINE CHOLINEPHOSPHODIESTERASE ENPP6"/>
    <property type="match status" value="1"/>
</dbReference>
<dbReference type="GO" id="GO:0016042">
    <property type="term" value="P:lipid catabolic process"/>
    <property type="evidence" value="ECO:0007669"/>
    <property type="project" value="UniProtKB-KW"/>
</dbReference>
<evidence type="ECO:0000256" key="13">
    <source>
        <dbReference type="ARBA" id="ARBA00023098"/>
    </source>
</evidence>
<dbReference type="Ensembl" id="ENSSTUT00000076756.1">
    <property type="protein sequence ID" value="ENSSTUP00000072336.1"/>
    <property type="gene ID" value="ENSSTUG00000031412.1"/>
</dbReference>
<dbReference type="GO" id="GO:0019695">
    <property type="term" value="P:choline metabolic process"/>
    <property type="evidence" value="ECO:0007669"/>
    <property type="project" value="TreeGrafter"/>
</dbReference>
<evidence type="ECO:0000256" key="4">
    <source>
        <dbReference type="ARBA" id="ARBA00012318"/>
    </source>
</evidence>
<comment type="catalytic activity">
    <reaction evidence="30">
        <text>1-(9Z,12Z)-octadecadienoyl-sn-glycero-3-phosphocholine + H2O = 1-(9Z,12Z-octadecadienoyl)-sn-glycerol + phosphocholine + H(+)</text>
        <dbReference type="Rhea" id="RHEA:41115"/>
        <dbReference type="ChEBI" id="CHEBI:15377"/>
        <dbReference type="ChEBI" id="CHEBI:15378"/>
        <dbReference type="ChEBI" id="CHEBI:28733"/>
        <dbReference type="ChEBI" id="CHEBI:75561"/>
        <dbReference type="ChEBI" id="CHEBI:295975"/>
    </reaction>
    <physiologicalReaction direction="left-to-right" evidence="30">
        <dbReference type="Rhea" id="RHEA:41116"/>
    </physiologicalReaction>
</comment>
<evidence type="ECO:0000256" key="17">
    <source>
        <dbReference type="ARBA" id="ARBA00023288"/>
    </source>
</evidence>
<evidence type="ECO:0000256" key="10">
    <source>
        <dbReference type="ARBA" id="ARBA00022801"/>
    </source>
</evidence>
<protein>
    <recommendedName>
        <fullName evidence="4">glycerophosphocholine cholinephosphodiesterase</fullName>
        <ecNumber evidence="4">3.1.4.38</ecNumber>
    </recommendedName>
    <alternativeName>
        <fullName evidence="19">Choline-specific glycerophosphodiester phosphodiesterase</fullName>
    </alternativeName>
    <alternativeName>
        <fullName evidence="18">Ectonucleotide pyrophosphatase/phosphodiesterase family member 6</fullName>
    </alternativeName>
</protein>
<comment type="subcellular location">
    <subcellularLocation>
        <location evidence="2">Cell membrane</location>
        <topology evidence="2">Lipid-anchor</topology>
        <topology evidence="2">GPI-anchor</topology>
    </subcellularLocation>
</comment>
<evidence type="ECO:0000256" key="24">
    <source>
        <dbReference type="ARBA" id="ARBA00047494"/>
    </source>
</evidence>
<evidence type="ECO:0000256" key="6">
    <source>
        <dbReference type="ARBA" id="ARBA00022553"/>
    </source>
</evidence>
<comment type="function">
    <text evidence="20">Choline-specific glycerophosphodiesterase that hydrolyzes glycerophosphocholine (GPC) and lysophosphatidylcholine (LPC) and contributes to supplying choline to the cells. Has a preference for LPC with short (12:0 and 14:0) or polyunsaturated (18:2 and 20:4) fatty acids. In vitro, hydrolyzes only choline-containing lysophospholipids, such as sphingosylphosphorylcholine (SPC), platelet-activating factor (PAF) and lysoPAF, but not other lysophospholipids.</text>
</comment>
<evidence type="ECO:0000256" key="25">
    <source>
        <dbReference type="ARBA" id="ARBA00047600"/>
    </source>
</evidence>
<keyword evidence="6" id="KW-0597">Phosphoprotein</keyword>
<dbReference type="Proteomes" id="UP000472277">
    <property type="component" value="Chromosome 13"/>
</dbReference>
<evidence type="ECO:0000256" key="21">
    <source>
        <dbReference type="ARBA" id="ARBA00047290"/>
    </source>
</evidence>
<evidence type="ECO:0000256" key="23">
    <source>
        <dbReference type="ARBA" id="ARBA00047482"/>
    </source>
</evidence>
<evidence type="ECO:0000313" key="33">
    <source>
        <dbReference type="Proteomes" id="UP000472277"/>
    </source>
</evidence>
<dbReference type="AlphaFoldDB" id="A0A674BMS8"/>
<sequence>RPRPLLNMYLTKIKNMLLSGSCFASRKLLVFLIDGFRYDYMDDLQNLPGFKEIMDNGVKVDYMTPDFPSLSYPNYYSLMTGRYCEVHQMTGNYMWDQGSLKEFLIGINPDSRLPMWWDGSEPIWVTMQKLGKKVFMYYWPGCEVEILGVRPSFCEEYVYNPTERNLTDSIERALDGLRSGRADMAAVYYEKIDVEGHHYGPMSSQVKTAVQRLDNAFQVLNQNIKDKNLSDELNVIMFSDHGMTEIKWMEKVIELVTYINMSDVVKMMDRGPVVSLWPKQAKYEEVYRALSSVRNMNVYRRNQVPDRFHYKGGKFVSSLTLVADPGWFITESKSKLPFWQNSSSPEPQGWQHGWHGYDNEFVDMRGFFLAQGPDFKRNVRAAPIRAVDVYNLMCRTLGILPLPNNGSWSRVEYLLSGSVGLAWPSPLRALGLLALVLSLQA</sequence>
<evidence type="ECO:0000256" key="11">
    <source>
        <dbReference type="ARBA" id="ARBA00022833"/>
    </source>
</evidence>
<dbReference type="GeneTree" id="ENSGT00940000158457"/>
<dbReference type="FunCoup" id="A0A674BMS8">
    <property type="interactions" value="10"/>
</dbReference>
<evidence type="ECO:0000256" key="20">
    <source>
        <dbReference type="ARBA" id="ARBA00046203"/>
    </source>
</evidence>
<comment type="catalytic activity">
    <reaction evidence="24">
        <text>a 1-O-alkyl-sn-glycero-3-phosphocholine + H2O = a 1-O-alkyl-sn-glycerol + phosphocholine + H(+)</text>
        <dbReference type="Rhea" id="RHEA:36083"/>
        <dbReference type="ChEBI" id="CHEBI:15377"/>
        <dbReference type="ChEBI" id="CHEBI:15378"/>
        <dbReference type="ChEBI" id="CHEBI:15850"/>
        <dbReference type="ChEBI" id="CHEBI:30909"/>
        <dbReference type="ChEBI" id="CHEBI:295975"/>
    </reaction>
    <physiologicalReaction direction="left-to-right" evidence="24">
        <dbReference type="Rhea" id="RHEA:36084"/>
    </physiologicalReaction>
</comment>
<dbReference type="GO" id="GO:0046872">
    <property type="term" value="F:metal ion binding"/>
    <property type="evidence" value="ECO:0007669"/>
    <property type="project" value="UniProtKB-KW"/>
</dbReference>
<dbReference type="GO" id="GO:0008889">
    <property type="term" value="F:glycerophosphodiester phosphodiesterase activity"/>
    <property type="evidence" value="ECO:0007669"/>
    <property type="project" value="TreeGrafter"/>
</dbReference>
<keyword evidence="5" id="KW-1003">Cell membrane</keyword>
<evidence type="ECO:0000256" key="1">
    <source>
        <dbReference type="ARBA" id="ARBA00001947"/>
    </source>
</evidence>
<comment type="catalytic activity">
    <reaction evidence="27">
        <text>1-hexadecanoyl-sn-glycero-3-phosphocholine + H2O = 1-hexadecanoyl-sn-glycerol + phosphocholine + H(+)</text>
        <dbReference type="Rhea" id="RHEA:41119"/>
        <dbReference type="ChEBI" id="CHEBI:15377"/>
        <dbReference type="ChEBI" id="CHEBI:15378"/>
        <dbReference type="ChEBI" id="CHEBI:72998"/>
        <dbReference type="ChEBI" id="CHEBI:75542"/>
        <dbReference type="ChEBI" id="CHEBI:295975"/>
    </reaction>
    <physiologicalReaction direction="left-to-right" evidence="27">
        <dbReference type="Rhea" id="RHEA:41120"/>
    </physiologicalReaction>
</comment>
<dbReference type="Gene3D" id="3.30.1360.180">
    <property type="match status" value="1"/>
</dbReference>
<dbReference type="GO" id="GO:0047390">
    <property type="term" value="F:glycerophosphocholine cholinephosphodiesterase activity"/>
    <property type="evidence" value="ECO:0007669"/>
    <property type="project" value="UniProtKB-EC"/>
</dbReference>
<dbReference type="GO" id="GO:0005886">
    <property type="term" value="C:plasma membrane"/>
    <property type="evidence" value="ECO:0007669"/>
    <property type="project" value="UniProtKB-SubCell"/>
</dbReference>
<comment type="catalytic activity">
    <reaction evidence="28">
        <text>sphing-4-enine-phosphocholine + H2O = sphing-4-enine + phosphocholine + H(+)</text>
        <dbReference type="Rhea" id="RHEA:41095"/>
        <dbReference type="ChEBI" id="CHEBI:15377"/>
        <dbReference type="ChEBI" id="CHEBI:15378"/>
        <dbReference type="ChEBI" id="CHEBI:57756"/>
        <dbReference type="ChEBI" id="CHEBI:58906"/>
        <dbReference type="ChEBI" id="CHEBI:295975"/>
    </reaction>
    <physiologicalReaction direction="left-to-right" evidence="28">
        <dbReference type="Rhea" id="RHEA:41096"/>
    </physiologicalReaction>
</comment>
<evidence type="ECO:0000256" key="8">
    <source>
        <dbReference type="ARBA" id="ARBA00022723"/>
    </source>
</evidence>
<reference evidence="32" key="1">
    <citation type="submission" date="2025-08" db="UniProtKB">
        <authorList>
            <consortium name="Ensembl"/>
        </authorList>
    </citation>
    <scope>IDENTIFICATION</scope>
</reference>
<evidence type="ECO:0000256" key="2">
    <source>
        <dbReference type="ARBA" id="ARBA00004609"/>
    </source>
</evidence>
<evidence type="ECO:0000256" key="28">
    <source>
        <dbReference type="ARBA" id="ARBA00048234"/>
    </source>
</evidence>
<evidence type="ECO:0000256" key="16">
    <source>
        <dbReference type="ARBA" id="ARBA00023180"/>
    </source>
</evidence>
<organism evidence="32 33">
    <name type="scientific">Salmo trutta</name>
    <name type="common">Brown trout</name>
    <dbReference type="NCBI Taxonomy" id="8032"/>
    <lineage>
        <taxon>Eukaryota</taxon>
        <taxon>Metazoa</taxon>
        <taxon>Chordata</taxon>
        <taxon>Craniata</taxon>
        <taxon>Vertebrata</taxon>
        <taxon>Euteleostomi</taxon>
        <taxon>Actinopterygii</taxon>
        <taxon>Neopterygii</taxon>
        <taxon>Teleostei</taxon>
        <taxon>Protacanthopterygii</taxon>
        <taxon>Salmoniformes</taxon>
        <taxon>Salmonidae</taxon>
        <taxon>Salmoninae</taxon>
        <taxon>Salmo</taxon>
    </lineage>
</organism>
<dbReference type="SUPFAM" id="SSF53649">
    <property type="entry name" value="Alkaline phosphatase-like"/>
    <property type="match status" value="1"/>
</dbReference>
<comment type="catalytic activity">
    <reaction evidence="29">
        <text>sn-glycerol 3-phosphocholine + H2O = phosphocholine + glycerol + H(+)</text>
        <dbReference type="Rhea" id="RHEA:19545"/>
        <dbReference type="ChEBI" id="CHEBI:15377"/>
        <dbReference type="ChEBI" id="CHEBI:15378"/>
        <dbReference type="ChEBI" id="CHEBI:16870"/>
        <dbReference type="ChEBI" id="CHEBI:17754"/>
        <dbReference type="ChEBI" id="CHEBI:295975"/>
        <dbReference type="EC" id="3.1.4.38"/>
    </reaction>
    <physiologicalReaction direction="left-to-right" evidence="29">
        <dbReference type="Rhea" id="RHEA:19546"/>
    </physiologicalReaction>
</comment>
<comment type="cofactor">
    <cofactor evidence="1">
        <name>Zn(2+)</name>
        <dbReference type="ChEBI" id="CHEBI:29105"/>
    </cofactor>
</comment>
<proteinExistence type="inferred from homology"/>
<evidence type="ECO:0000256" key="14">
    <source>
        <dbReference type="ARBA" id="ARBA00023136"/>
    </source>
</evidence>
<keyword evidence="17" id="KW-0449">Lipoprotein</keyword>
<accession>A0A674BMS8</accession>
<evidence type="ECO:0000256" key="22">
    <source>
        <dbReference type="ARBA" id="ARBA00047322"/>
    </source>
</evidence>
<keyword evidence="11" id="KW-0862">Zinc</keyword>
<evidence type="ECO:0000256" key="19">
    <source>
        <dbReference type="ARBA" id="ARBA00032556"/>
    </source>
</evidence>
<evidence type="ECO:0000256" key="12">
    <source>
        <dbReference type="ARBA" id="ARBA00022963"/>
    </source>
</evidence>
<dbReference type="FunFam" id="3.30.1360.180:FF:000001">
    <property type="entry name" value="Ectonucleotide pyrophosphatase/phosphodiesterase family member 6"/>
    <property type="match status" value="1"/>
</dbReference>
<evidence type="ECO:0000256" key="26">
    <source>
        <dbReference type="ARBA" id="ARBA00047779"/>
    </source>
</evidence>
<dbReference type="Gene3D" id="3.40.720.10">
    <property type="entry name" value="Alkaline Phosphatase, subunit A"/>
    <property type="match status" value="1"/>
</dbReference>
<comment type="catalytic activity">
    <reaction evidence="26">
        <text>1-tetradecanoyl-sn-glycero-3-phosphocholine + H2O = 1-tetradecanoyl-sn-glycerol + phosphocholine + H(+)</text>
        <dbReference type="Rhea" id="RHEA:40999"/>
        <dbReference type="ChEBI" id="CHEBI:15377"/>
        <dbReference type="ChEBI" id="CHEBI:15378"/>
        <dbReference type="ChEBI" id="CHEBI:64489"/>
        <dbReference type="ChEBI" id="CHEBI:75536"/>
        <dbReference type="ChEBI" id="CHEBI:295975"/>
    </reaction>
    <physiologicalReaction direction="left-to-right" evidence="26">
        <dbReference type="Rhea" id="RHEA:41000"/>
    </physiologicalReaction>
</comment>